<sequence>MSASGVHNHHLTKDRWESYAENRAVNDPCLTNDVEVLHKAGANVKGTLQYLHECAGRKTTLKDVHDMTSKMKRMFSAFSKVVVGDSIQETITNRYKLFSFVLYDVFGKGQHVHHALVKSEHKVNLRKVVEIFRKIIEIGIRNALS</sequence>
<dbReference type="InterPro" id="IPR048324">
    <property type="entry name" value="ZSWIM1-3_RNaseH-like"/>
</dbReference>
<dbReference type="InterPro" id="IPR052579">
    <property type="entry name" value="Zinc_finger_SWIM"/>
</dbReference>
<gene>
    <name evidence="2" type="ORF">GN958_ATG20817</name>
</gene>
<dbReference type="Pfam" id="PF21056">
    <property type="entry name" value="ZSWIM1-3_RNaseH-like"/>
    <property type="match status" value="1"/>
</dbReference>
<dbReference type="Proteomes" id="UP000704712">
    <property type="component" value="Unassembled WGS sequence"/>
</dbReference>
<organism evidence="2 3">
    <name type="scientific">Phytophthora infestans</name>
    <name type="common">Potato late blight agent</name>
    <name type="synonym">Botrytis infestans</name>
    <dbReference type="NCBI Taxonomy" id="4787"/>
    <lineage>
        <taxon>Eukaryota</taxon>
        <taxon>Sar</taxon>
        <taxon>Stramenopiles</taxon>
        <taxon>Oomycota</taxon>
        <taxon>Peronosporomycetes</taxon>
        <taxon>Peronosporales</taxon>
        <taxon>Peronosporaceae</taxon>
        <taxon>Phytophthora</taxon>
    </lineage>
</organism>
<evidence type="ECO:0000259" key="1">
    <source>
        <dbReference type="Pfam" id="PF21056"/>
    </source>
</evidence>
<accession>A0A8S9TR09</accession>
<dbReference type="AlphaFoldDB" id="A0A8S9TR09"/>
<dbReference type="PANTHER" id="PTHR31569">
    <property type="entry name" value="SWIM-TYPE DOMAIN-CONTAINING PROTEIN"/>
    <property type="match status" value="1"/>
</dbReference>
<evidence type="ECO:0000313" key="3">
    <source>
        <dbReference type="Proteomes" id="UP000704712"/>
    </source>
</evidence>
<proteinExistence type="predicted"/>
<evidence type="ECO:0000313" key="2">
    <source>
        <dbReference type="EMBL" id="KAF4129992.1"/>
    </source>
</evidence>
<comment type="caution">
    <text evidence="2">The sequence shown here is derived from an EMBL/GenBank/DDBJ whole genome shotgun (WGS) entry which is preliminary data.</text>
</comment>
<reference evidence="2" key="1">
    <citation type="submission" date="2020-03" db="EMBL/GenBank/DDBJ databases">
        <title>Hybrid Assembly of Korean Phytophthora infestans isolates.</title>
        <authorList>
            <person name="Prokchorchik M."/>
            <person name="Lee Y."/>
            <person name="Seo J."/>
            <person name="Cho J.-H."/>
            <person name="Park Y.-E."/>
            <person name="Jang D.-C."/>
            <person name="Im J.-S."/>
            <person name="Choi J.-G."/>
            <person name="Park H.-J."/>
            <person name="Lee G.-B."/>
            <person name="Lee Y.-G."/>
            <person name="Hong S.-Y."/>
            <person name="Cho K."/>
            <person name="Sohn K.H."/>
        </authorList>
    </citation>
    <scope>NUCLEOTIDE SEQUENCE</scope>
    <source>
        <strain evidence="2">KR_2_A2</strain>
    </source>
</reference>
<protein>
    <recommendedName>
        <fullName evidence="1">ZSWIM1/3 RNaseH-like domain-containing protein</fullName>
    </recommendedName>
</protein>
<name>A0A8S9TR09_PHYIN</name>
<feature type="domain" description="ZSWIM1/3 RNaseH-like" evidence="1">
    <location>
        <begin position="58"/>
        <end position="135"/>
    </location>
</feature>
<dbReference type="EMBL" id="JAACNO010002896">
    <property type="protein sequence ID" value="KAF4129992.1"/>
    <property type="molecule type" value="Genomic_DNA"/>
</dbReference>
<dbReference type="PANTHER" id="PTHR31569:SF4">
    <property type="entry name" value="SWIM-TYPE DOMAIN-CONTAINING PROTEIN"/>
    <property type="match status" value="1"/>
</dbReference>